<feature type="transmembrane region" description="Helical" evidence="1">
    <location>
        <begin position="210"/>
        <end position="233"/>
    </location>
</feature>
<keyword evidence="1" id="KW-0472">Membrane</keyword>
<feature type="transmembrane region" description="Helical" evidence="1">
    <location>
        <begin position="304"/>
        <end position="325"/>
    </location>
</feature>
<keyword evidence="1" id="KW-0812">Transmembrane</keyword>
<feature type="transmembrane region" description="Helical" evidence="1">
    <location>
        <begin position="77"/>
        <end position="99"/>
    </location>
</feature>
<dbReference type="AlphaFoldDB" id="A0AA95MV98"/>
<feature type="transmembrane region" description="Helical" evidence="1">
    <location>
        <begin position="136"/>
        <end position="158"/>
    </location>
</feature>
<keyword evidence="3" id="KW-1185">Reference proteome</keyword>
<dbReference type="KEGG" id="nnv:QNH39_11025"/>
<feature type="transmembrane region" description="Helical" evidence="1">
    <location>
        <begin position="331"/>
        <end position="352"/>
    </location>
</feature>
<dbReference type="EMBL" id="CP126114">
    <property type="protein sequence ID" value="WHY88328.1"/>
    <property type="molecule type" value="Genomic_DNA"/>
</dbReference>
<feature type="transmembrane region" description="Helical" evidence="1">
    <location>
        <begin position="5"/>
        <end position="26"/>
    </location>
</feature>
<evidence type="ECO:0000313" key="3">
    <source>
        <dbReference type="Proteomes" id="UP001178288"/>
    </source>
</evidence>
<feature type="transmembrane region" description="Helical" evidence="1">
    <location>
        <begin position="32"/>
        <end position="51"/>
    </location>
</feature>
<evidence type="ECO:0000256" key="1">
    <source>
        <dbReference type="SAM" id="Phobius"/>
    </source>
</evidence>
<dbReference type="GO" id="GO:0016020">
    <property type="term" value="C:membrane"/>
    <property type="evidence" value="ECO:0007669"/>
    <property type="project" value="InterPro"/>
</dbReference>
<dbReference type="GO" id="GO:0009847">
    <property type="term" value="P:spore germination"/>
    <property type="evidence" value="ECO:0007669"/>
    <property type="project" value="InterPro"/>
</dbReference>
<gene>
    <name evidence="2" type="ORF">QNH39_11025</name>
</gene>
<sequence length="357" mass="41454">MNRYYFYLVLLNMLINVIIFVPKILIDYRYEGAVMGILMAIPIGITLNYFYSKAITKFPEQGLPEILANSKHRWLKMIHFGSIQIIWFSAGLITLVGFIDILSRFVNPEMPKLSLLAIYLAAIFLIIQLPTERVMYFLEIVLFLNIPLIGFIIFKAFTNEYLSWDSMLEVGTHLFERPSLKSIAAATYCFSGYANLIIFNRVIKGKLKIWNFIVIFFIGVLNLFTTFFIPIGFHGSDGAQEYLYPWISTADSLRLTYSPIERVIFLFLMFYMSITLMSVSVHWHVAFELLKGTFKEKVSMKKNWLVLAFFGGCSIVGVIFLNSLILHKLTIYWMMFRLGFEIILVGSFFFWARRRAA</sequence>
<accession>A0AA95MV98</accession>
<feature type="transmembrane region" description="Helical" evidence="1">
    <location>
        <begin position="178"/>
        <end position="198"/>
    </location>
</feature>
<organism evidence="2 3">
    <name type="scientific">Neobacillus novalis</name>
    <dbReference type="NCBI Taxonomy" id="220687"/>
    <lineage>
        <taxon>Bacteria</taxon>
        <taxon>Bacillati</taxon>
        <taxon>Bacillota</taxon>
        <taxon>Bacilli</taxon>
        <taxon>Bacillales</taxon>
        <taxon>Bacillaceae</taxon>
        <taxon>Neobacillus</taxon>
    </lineage>
</organism>
<feature type="transmembrane region" description="Helical" evidence="1">
    <location>
        <begin position="263"/>
        <end position="283"/>
    </location>
</feature>
<dbReference type="Proteomes" id="UP001178288">
    <property type="component" value="Chromosome"/>
</dbReference>
<protein>
    <submittedName>
        <fullName evidence="2">GerAB/ArcD/ProY family transporter</fullName>
    </submittedName>
</protein>
<keyword evidence="1" id="KW-1133">Transmembrane helix</keyword>
<feature type="transmembrane region" description="Helical" evidence="1">
    <location>
        <begin position="111"/>
        <end position="129"/>
    </location>
</feature>
<proteinExistence type="predicted"/>
<evidence type="ECO:0000313" key="2">
    <source>
        <dbReference type="EMBL" id="WHY88328.1"/>
    </source>
</evidence>
<name>A0AA95MV98_9BACI</name>
<dbReference type="Pfam" id="PF03845">
    <property type="entry name" value="Spore_permease"/>
    <property type="match status" value="1"/>
</dbReference>
<dbReference type="InterPro" id="IPR004761">
    <property type="entry name" value="Spore_GerAB"/>
</dbReference>
<reference evidence="2" key="1">
    <citation type="submission" date="2023-05" db="EMBL/GenBank/DDBJ databases">
        <title>Comparative genomics of Bacillaceae isolates and their secondary metabolite potential.</title>
        <authorList>
            <person name="Song L."/>
            <person name="Nielsen L.J."/>
            <person name="Mohite O."/>
            <person name="Xu X."/>
            <person name="Weber T."/>
            <person name="Kovacs A.T."/>
        </authorList>
    </citation>
    <scope>NUCLEOTIDE SEQUENCE</scope>
    <source>
        <strain evidence="2">XLM17</strain>
    </source>
</reference>
<dbReference type="RefSeq" id="WP_066085987.1">
    <property type="nucleotide sequence ID" value="NZ_CP126114.1"/>
</dbReference>